<evidence type="ECO:0000313" key="2">
    <source>
        <dbReference type="Proteomes" id="UP000070501"/>
    </source>
</evidence>
<dbReference type="Proteomes" id="UP000070501">
    <property type="component" value="Unassembled WGS sequence"/>
</dbReference>
<name>A0A136IZK1_9PEZI</name>
<dbReference type="OrthoDB" id="2544694at2759"/>
<reference evidence="2" key="1">
    <citation type="submission" date="2016-02" db="EMBL/GenBank/DDBJ databases">
        <title>Draft genome sequence of Microdochium bolleyi, a fungal endophyte of beachgrass.</title>
        <authorList>
            <consortium name="DOE Joint Genome Institute"/>
            <person name="David A.S."/>
            <person name="May G."/>
            <person name="Haridas S."/>
            <person name="Lim J."/>
            <person name="Wang M."/>
            <person name="Labutti K."/>
            <person name="Lipzen A."/>
            <person name="Barry K."/>
            <person name="Grigoriev I.V."/>
        </authorList>
    </citation>
    <scope>NUCLEOTIDE SEQUENCE [LARGE SCALE GENOMIC DNA]</scope>
    <source>
        <strain evidence="2">J235TASD1</strain>
    </source>
</reference>
<accession>A0A136IZK1</accession>
<dbReference type="PANTHER" id="PTHR37315:SF1">
    <property type="entry name" value="UPF0311 PROTEIN BLR7842"/>
    <property type="match status" value="1"/>
</dbReference>
<organism evidence="1 2">
    <name type="scientific">Microdochium bolleyi</name>
    <dbReference type="NCBI Taxonomy" id="196109"/>
    <lineage>
        <taxon>Eukaryota</taxon>
        <taxon>Fungi</taxon>
        <taxon>Dikarya</taxon>
        <taxon>Ascomycota</taxon>
        <taxon>Pezizomycotina</taxon>
        <taxon>Sordariomycetes</taxon>
        <taxon>Xylariomycetidae</taxon>
        <taxon>Xylariales</taxon>
        <taxon>Microdochiaceae</taxon>
        <taxon>Microdochium</taxon>
    </lineage>
</organism>
<proteinExistence type="predicted"/>
<keyword evidence="2" id="KW-1185">Reference proteome</keyword>
<dbReference type="EMBL" id="KQ964252">
    <property type="protein sequence ID" value="KXJ90343.1"/>
    <property type="molecule type" value="Genomic_DNA"/>
</dbReference>
<dbReference type="InterPro" id="IPR020915">
    <property type="entry name" value="UPF0311"/>
</dbReference>
<dbReference type="AlphaFoldDB" id="A0A136IZK1"/>
<gene>
    <name evidence="1" type="ORF">Micbo1qcDRAFT_226225</name>
</gene>
<dbReference type="InParanoid" id="A0A136IZK1"/>
<evidence type="ECO:0000313" key="1">
    <source>
        <dbReference type="EMBL" id="KXJ90343.1"/>
    </source>
</evidence>
<protein>
    <submittedName>
        <fullName evidence="1">Uncharacterized protein</fullName>
    </submittedName>
</protein>
<dbReference type="Gene3D" id="2.40.160.20">
    <property type="match status" value="1"/>
</dbReference>
<dbReference type="PANTHER" id="PTHR37315">
    <property type="entry name" value="UPF0311 PROTEIN BLR7842"/>
    <property type="match status" value="1"/>
</dbReference>
<dbReference type="Pfam" id="PF11578">
    <property type="entry name" value="DUF3237"/>
    <property type="match status" value="1"/>
</dbReference>
<sequence length="195" mass="21916">MADKEQRHKHQPSPGEQYSQGIHAMRLPHMQFVYRIVCQMTGDNTIIDNIQDTNVSRLVLPIAGGTVSGPGIKGIIVPNSGADWAQLVGGEQQRFLRLEARYTLRTDDGHDILVNAKGVYNRQPESKFGADEAVPTVTQDDVEYFTHLSFEASSKSPYHWMNRIVAIGVMTMFEKQPIIDCYRITNFPGLDPSRL</sequence>